<dbReference type="Proteomes" id="UP000886595">
    <property type="component" value="Unassembled WGS sequence"/>
</dbReference>
<dbReference type="OrthoDB" id="21502at2759"/>
<sequence length="512" mass="57687">MLFSNSTSTLATRLNRELSLDLANMTPEIRQTSEVLFARGVARVSQFQIVKVDRDGGNFPSICYLVILFVIHHREIARCLTFFFGDGIQEEDIEALLEYHGFSIKVFEEPYMKQTSVRLVDKEMTDSKTTLLLEEDKPVKTSIINPVLPSDVKPEVDQQKRNHFTPAGEFHSPLNFYSPGFPQAKSSNLKKQPNGGHTKSPRSVENIFALEEAVPEAAMTVTLEEGFHDIEQEDEDGHEDITNQLWKRWSSRQSECGASTVSCSCCNSLTLGTPIRLSRTDQSRACGEFDIDQAMKRRFEEREKSWSRLNISDVVADILVGRNPDFEMHMVEVNTASQDTHSAVSRWLSSKLIPHKEHSISDDNLVFSAPGVSVWNKRVASGSSNGESVDPDTNLVSELGLHDIDKSKIASFTIVSIANKSQKGQELQFFSDSRLRDGLKWLAGNSPLQPNLHHVKPRELALTHFSFSLELLKQMADQEVGPNICISAFNGAWKHRKHHFCCRSKSNRLAWP</sequence>
<name>A0A8X8B504_BRACI</name>
<organism evidence="2 3">
    <name type="scientific">Brassica carinata</name>
    <name type="common">Ethiopian mustard</name>
    <name type="synonym">Abyssinian cabbage</name>
    <dbReference type="NCBI Taxonomy" id="52824"/>
    <lineage>
        <taxon>Eukaryota</taxon>
        <taxon>Viridiplantae</taxon>
        <taxon>Streptophyta</taxon>
        <taxon>Embryophyta</taxon>
        <taxon>Tracheophyta</taxon>
        <taxon>Spermatophyta</taxon>
        <taxon>Magnoliopsida</taxon>
        <taxon>eudicotyledons</taxon>
        <taxon>Gunneridae</taxon>
        <taxon>Pentapetalae</taxon>
        <taxon>rosids</taxon>
        <taxon>malvids</taxon>
        <taxon>Brassicales</taxon>
        <taxon>Brassicaceae</taxon>
        <taxon>Brassiceae</taxon>
        <taxon>Brassica</taxon>
    </lineage>
</organism>
<dbReference type="GO" id="GO:0005737">
    <property type="term" value="C:cytoplasm"/>
    <property type="evidence" value="ECO:0007669"/>
    <property type="project" value="TreeGrafter"/>
</dbReference>
<gene>
    <name evidence="2" type="ORF">Bca52824_014660</name>
</gene>
<evidence type="ECO:0000313" key="2">
    <source>
        <dbReference type="EMBL" id="KAG2321447.1"/>
    </source>
</evidence>
<evidence type="ECO:0000313" key="3">
    <source>
        <dbReference type="Proteomes" id="UP000886595"/>
    </source>
</evidence>
<evidence type="ECO:0000256" key="1">
    <source>
        <dbReference type="SAM" id="MobiDB-lite"/>
    </source>
</evidence>
<reference evidence="2 3" key="1">
    <citation type="submission" date="2020-02" db="EMBL/GenBank/DDBJ databases">
        <authorList>
            <person name="Ma Q."/>
            <person name="Huang Y."/>
            <person name="Song X."/>
            <person name="Pei D."/>
        </authorList>
    </citation>
    <scope>NUCLEOTIDE SEQUENCE [LARGE SCALE GENOMIC DNA]</scope>
    <source>
        <strain evidence="2">Sxm20200214</strain>
        <tissue evidence="2">Leaf</tissue>
    </source>
</reference>
<proteinExistence type="predicted"/>
<feature type="compositionally biased region" description="Polar residues" evidence="1">
    <location>
        <begin position="184"/>
        <end position="202"/>
    </location>
</feature>
<dbReference type="PANTHER" id="PTHR12436:SF17">
    <property type="entry name" value="SAC3 FAMILY PROTEIN B"/>
    <property type="match status" value="1"/>
</dbReference>
<dbReference type="InterPro" id="IPR045107">
    <property type="entry name" value="SAC3/GANP/THP3"/>
</dbReference>
<feature type="region of interest" description="Disordered" evidence="1">
    <location>
        <begin position="182"/>
        <end position="202"/>
    </location>
</feature>
<dbReference type="GO" id="GO:0006406">
    <property type="term" value="P:mRNA export from nucleus"/>
    <property type="evidence" value="ECO:0007669"/>
    <property type="project" value="TreeGrafter"/>
</dbReference>
<dbReference type="AlphaFoldDB" id="A0A8X8B504"/>
<dbReference type="GO" id="GO:0070390">
    <property type="term" value="C:transcription export complex 2"/>
    <property type="evidence" value="ECO:0007669"/>
    <property type="project" value="TreeGrafter"/>
</dbReference>
<dbReference type="PANTHER" id="PTHR12436">
    <property type="entry name" value="80 KDA MCM3-ASSOCIATED PROTEIN"/>
    <property type="match status" value="1"/>
</dbReference>
<dbReference type="EMBL" id="JAAMPC010000003">
    <property type="protein sequence ID" value="KAG2321447.1"/>
    <property type="molecule type" value="Genomic_DNA"/>
</dbReference>
<comment type="caution">
    <text evidence="2">The sequence shown here is derived from an EMBL/GenBank/DDBJ whole genome shotgun (WGS) entry which is preliminary data.</text>
</comment>
<accession>A0A8X8B504</accession>
<keyword evidence="3" id="KW-1185">Reference proteome</keyword>
<protein>
    <submittedName>
        <fullName evidence="2">Uncharacterized protein</fullName>
    </submittedName>
</protein>